<dbReference type="AlphaFoldDB" id="A0A844FZF9"/>
<evidence type="ECO:0000313" key="7">
    <source>
        <dbReference type="Proteomes" id="UP000435649"/>
    </source>
</evidence>
<evidence type="ECO:0000259" key="5">
    <source>
        <dbReference type="Pfam" id="PF01229"/>
    </source>
</evidence>
<dbReference type="InterPro" id="IPR049166">
    <property type="entry name" value="GH39_cat"/>
</dbReference>
<evidence type="ECO:0000256" key="4">
    <source>
        <dbReference type="SAM" id="SignalP"/>
    </source>
</evidence>
<dbReference type="RefSeq" id="WP_154416820.1">
    <property type="nucleotide sequence ID" value="NZ_VUNS01000001.1"/>
</dbReference>
<evidence type="ECO:0000256" key="3">
    <source>
        <dbReference type="ARBA" id="ARBA00023295"/>
    </source>
</evidence>
<keyword evidence="3" id="KW-0326">Glycosidase</keyword>
<comment type="caution">
    <text evidence="6">The sequence shown here is derived from an EMBL/GenBank/DDBJ whole genome shotgun (WGS) entry which is preliminary data.</text>
</comment>
<protein>
    <recommendedName>
        <fullName evidence="5">Glycosyl hydrolases family 39 N-terminal catalytic domain-containing protein</fullName>
    </recommendedName>
</protein>
<keyword evidence="2" id="KW-0378">Hydrolase</keyword>
<dbReference type="Gene3D" id="3.20.20.80">
    <property type="entry name" value="Glycosidases"/>
    <property type="match status" value="1"/>
</dbReference>
<comment type="similarity">
    <text evidence="1">Belongs to the glycosyl hydrolase 39 family.</text>
</comment>
<dbReference type="EMBL" id="VUNS01000001">
    <property type="protein sequence ID" value="MST95811.1"/>
    <property type="molecule type" value="Genomic_DNA"/>
</dbReference>
<dbReference type="Pfam" id="PF01229">
    <property type="entry name" value="Glyco_hydro_39"/>
    <property type="match status" value="1"/>
</dbReference>
<reference evidence="6 7" key="1">
    <citation type="submission" date="2019-08" db="EMBL/GenBank/DDBJ databases">
        <title>In-depth cultivation of the pig gut microbiome towards novel bacterial diversity and tailored functional studies.</title>
        <authorList>
            <person name="Wylensek D."/>
            <person name="Hitch T.C.A."/>
            <person name="Clavel T."/>
        </authorList>
    </citation>
    <scope>NUCLEOTIDE SEQUENCE [LARGE SCALE GENOMIC DNA]</scope>
    <source>
        <strain evidence="6 7">BBE-744-WT-12</strain>
    </source>
</reference>
<organism evidence="6 7">
    <name type="scientific">Victivallis lenta</name>
    <dbReference type="NCBI Taxonomy" id="2606640"/>
    <lineage>
        <taxon>Bacteria</taxon>
        <taxon>Pseudomonadati</taxon>
        <taxon>Lentisphaerota</taxon>
        <taxon>Lentisphaeria</taxon>
        <taxon>Victivallales</taxon>
        <taxon>Victivallaceae</taxon>
        <taxon>Victivallis</taxon>
    </lineage>
</organism>
<sequence>MKTMLFAAAALGGALLSAAPVIEKLDYPETVRAGEPFALSVTVSGTGDAPASCSFNGETRLIPPNLHNYAAGKLAAKYSKIEADGAVTAGSDYHTLLSFPLPQDGRSYTVWVRASGGALCLRRPEKELKWSFGRSGTFRWINFGSWNRAQAGPTLALMSEKTPYARVERILLTTAPAAAYRPAGDGSAPNRFVWVPGVSAVGRHRFEVTVSAGGESAKRTVEVTVLPPARETGTPVPAAAAASGGQRPLDLAKLSVRAADYPLFDFFGKECREALEKKPFGLSFAPGNMIALRCNAFPSLPDTVEIPVGAKAAGIALLLAEYWQGDVMQEMAHIRVRYADGTEVRIPLREEFELCGSFRNREPQAALYVGTFSSGQAEFHLTVLPWVNPHPGKEIASLAFSNIRMVVSKEENKLIPLNVTAESSQLLLGALLLERSADAGNLAAAAGKKCETHSGTVEVTVDFSSPAGKIHPNVFSTNETDVQSADNPKFDEYLEKMKSVGCRLYRFHSGWNLESVYPDKLRNPQYEKLALTISKLKSANPEWDVMICFNKIPSYVNPKTPEGRRLFASLCADLVRELNLKRKFDLRYWEIYNEVYFKKIEEDRSLWKMYNEAAAAMRKVDPSIRIGGYAPCWPSVGAIRDFYRHCGEETDFISYHKYLTGSVKTPTAYLMAGTASFGEDARAIRAMAEEERPGRPVELALTEYNINFNWKPHDPRQANRIGAAWFASVLHHLVKADVEIAQTWHSRGGGTFGLFSADNEPRPAAAVFAVANRYLKGEYLKSATSSPEVECLAFRNPERRGLLLVNKSDREVTVTLDLLNLSPAPETVLPSVESVGISGGSVSSEKLPAIPEEVVLKPYGVYLLAW</sequence>
<evidence type="ECO:0000256" key="1">
    <source>
        <dbReference type="ARBA" id="ARBA00008875"/>
    </source>
</evidence>
<gene>
    <name evidence="6" type="ORF">FYJ85_01975</name>
</gene>
<dbReference type="GO" id="GO:0016798">
    <property type="term" value="F:hydrolase activity, acting on glycosyl bonds"/>
    <property type="evidence" value="ECO:0007669"/>
    <property type="project" value="UniProtKB-KW"/>
</dbReference>
<evidence type="ECO:0000313" key="6">
    <source>
        <dbReference type="EMBL" id="MST95811.1"/>
    </source>
</evidence>
<keyword evidence="4" id="KW-0732">Signal</keyword>
<feature type="domain" description="Glycosyl hydrolases family 39 N-terminal catalytic" evidence="5">
    <location>
        <begin position="589"/>
        <end position="733"/>
    </location>
</feature>
<accession>A0A844FZF9</accession>
<name>A0A844FZF9_9BACT</name>
<evidence type="ECO:0000256" key="2">
    <source>
        <dbReference type="ARBA" id="ARBA00022801"/>
    </source>
</evidence>
<dbReference type="Proteomes" id="UP000435649">
    <property type="component" value="Unassembled WGS sequence"/>
</dbReference>
<keyword evidence="7" id="KW-1185">Reference proteome</keyword>
<dbReference type="SUPFAM" id="SSF51445">
    <property type="entry name" value="(Trans)glycosidases"/>
    <property type="match status" value="1"/>
</dbReference>
<feature type="signal peptide" evidence="4">
    <location>
        <begin position="1"/>
        <end position="18"/>
    </location>
</feature>
<feature type="chain" id="PRO_5032803580" description="Glycosyl hydrolases family 39 N-terminal catalytic domain-containing protein" evidence="4">
    <location>
        <begin position="19"/>
        <end position="866"/>
    </location>
</feature>
<dbReference type="InterPro" id="IPR017853">
    <property type="entry name" value="GH"/>
</dbReference>
<proteinExistence type="inferred from homology"/>